<comment type="caution">
    <text evidence="1">The sequence shown here is derived from an EMBL/GenBank/DDBJ whole genome shotgun (WGS) entry which is preliminary data.</text>
</comment>
<gene>
    <name evidence="1" type="ORF">AN217_10010</name>
</gene>
<evidence type="ECO:0000313" key="1">
    <source>
        <dbReference type="EMBL" id="OEV01129.1"/>
    </source>
</evidence>
<dbReference type="Gene3D" id="3.30.530.20">
    <property type="match status" value="1"/>
</dbReference>
<dbReference type="PANTHER" id="PTHR39683">
    <property type="entry name" value="CONSERVED PROTEIN TB16.3"/>
    <property type="match status" value="1"/>
</dbReference>
<reference evidence="1 2" key="1">
    <citation type="journal article" date="2016" name="Front. Microbiol.">
        <title>Comparative Genomics Analysis of Streptomyces Species Reveals Their Adaptation to the Marine Environment and Their Diversity at the Genomic Level.</title>
        <authorList>
            <person name="Tian X."/>
            <person name="Zhang Z."/>
            <person name="Yang T."/>
            <person name="Chen M."/>
            <person name="Li J."/>
            <person name="Chen F."/>
            <person name="Yang J."/>
            <person name="Li W."/>
            <person name="Zhang B."/>
            <person name="Zhang Z."/>
            <person name="Wu J."/>
            <person name="Zhang C."/>
            <person name="Long L."/>
            <person name="Xiao J."/>
        </authorList>
    </citation>
    <scope>NUCLEOTIDE SEQUENCE [LARGE SCALE GENOMIC DNA]</scope>
    <source>
        <strain evidence="1 2">SCSIO M10379</strain>
    </source>
</reference>
<dbReference type="InterPro" id="IPR019587">
    <property type="entry name" value="Polyketide_cyclase/dehydratase"/>
</dbReference>
<evidence type="ECO:0000313" key="2">
    <source>
        <dbReference type="Proteomes" id="UP000175829"/>
    </source>
</evidence>
<accession>A0A1E7KB26</accession>
<sequence>MAEHTSSSITVDAAPGAVMSVISDFPRYPEWAGEVKEAEVLGQDEHGHAEQVRLLLDAGAIKDEHTLAYEWLGGAEPHEVRWSLVKSQMLRSLDGLYRLTPVDGGARTEVTYQLTVDVKIPMLGMIKRKAEKVIIDRALDGLKKRVEAGGAEASEAGN</sequence>
<dbReference type="RefSeq" id="WP_069993198.1">
    <property type="nucleotide sequence ID" value="NZ_LJGV01000022.1"/>
</dbReference>
<dbReference type="SUPFAM" id="SSF55961">
    <property type="entry name" value="Bet v1-like"/>
    <property type="match status" value="1"/>
</dbReference>
<protein>
    <submittedName>
        <fullName evidence="1">Cyclase</fullName>
    </submittedName>
</protein>
<name>A0A1E7KB26_9ACTN</name>
<dbReference type="PATRIC" id="fig|943816.4.peg.1409"/>
<dbReference type="Pfam" id="PF10604">
    <property type="entry name" value="Polyketide_cyc2"/>
    <property type="match status" value="1"/>
</dbReference>
<dbReference type="InterPro" id="IPR023393">
    <property type="entry name" value="START-like_dom_sf"/>
</dbReference>
<proteinExistence type="predicted"/>
<dbReference type="CDD" id="cd07819">
    <property type="entry name" value="SRPBCC_2"/>
    <property type="match status" value="1"/>
</dbReference>
<dbReference type="Proteomes" id="UP000175829">
    <property type="component" value="Unassembled WGS sequence"/>
</dbReference>
<organism evidence="1 2">
    <name type="scientific">Streptomyces qinglanensis</name>
    <dbReference type="NCBI Taxonomy" id="943816"/>
    <lineage>
        <taxon>Bacteria</taxon>
        <taxon>Bacillati</taxon>
        <taxon>Actinomycetota</taxon>
        <taxon>Actinomycetes</taxon>
        <taxon>Kitasatosporales</taxon>
        <taxon>Streptomycetaceae</taxon>
        <taxon>Streptomyces</taxon>
    </lineage>
</organism>
<dbReference type="EMBL" id="LJGV01000022">
    <property type="protein sequence ID" value="OEV01129.1"/>
    <property type="molecule type" value="Genomic_DNA"/>
</dbReference>
<dbReference type="AlphaFoldDB" id="A0A1E7KB26"/>
<dbReference type="PANTHER" id="PTHR39683:SF4">
    <property type="entry name" value="COENZYME Q-BINDING PROTEIN COQ10 START DOMAIN-CONTAINING PROTEIN"/>
    <property type="match status" value="1"/>
</dbReference>